<dbReference type="AlphaFoldDB" id="A0A0D5ZCT7"/>
<keyword evidence="1" id="KW-1133">Transmembrane helix</keyword>
<dbReference type="HOGENOM" id="CLU_1979359_0_0_9"/>
<geneLocation type="plasmid" evidence="2 3">
    <name>pSC2</name>
</geneLocation>
<dbReference type="EMBL" id="CP002214">
    <property type="protein sequence ID" value="AKA44371.1"/>
    <property type="molecule type" value="Genomic_DNA"/>
</dbReference>
<organism evidence="2 3">
    <name type="scientific">Paenibacillus polymyxa (strain SC2)</name>
    <name type="common">Bacillus polymyxa</name>
    <dbReference type="NCBI Taxonomy" id="886882"/>
    <lineage>
        <taxon>Bacteria</taxon>
        <taxon>Bacillati</taxon>
        <taxon>Bacillota</taxon>
        <taxon>Bacilli</taxon>
        <taxon>Bacillales</taxon>
        <taxon>Paenibacillaceae</taxon>
        <taxon>Paenibacillus</taxon>
    </lineage>
</organism>
<evidence type="ECO:0000256" key="1">
    <source>
        <dbReference type="SAM" id="Phobius"/>
    </source>
</evidence>
<dbReference type="Proteomes" id="UP000006868">
    <property type="component" value="Plasmid pSC2"/>
</dbReference>
<evidence type="ECO:0000313" key="2">
    <source>
        <dbReference type="EMBL" id="AKA44371.1"/>
    </source>
</evidence>
<dbReference type="PROSITE" id="PS51257">
    <property type="entry name" value="PROKAR_LIPOPROTEIN"/>
    <property type="match status" value="1"/>
</dbReference>
<dbReference type="RefSeq" id="WP_043886177.1">
    <property type="nucleotide sequence ID" value="NC_014628.2"/>
</dbReference>
<feature type="transmembrane region" description="Helical" evidence="1">
    <location>
        <begin position="7"/>
        <end position="25"/>
    </location>
</feature>
<reference evidence="2 3" key="1">
    <citation type="journal article" date="2011" name="J. Bacteriol.">
        <title>Complete genome sequence of Paenibacillus polymyxa SC2, a strain of plant growth-promoting Rhizobacterium with broad-spectrum antimicrobial activity.</title>
        <authorList>
            <person name="Ma M."/>
            <person name="Wang C."/>
            <person name="Ding Y."/>
            <person name="Li L."/>
            <person name="Shen D."/>
            <person name="Jiang X."/>
            <person name="Guan D."/>
            <person name="Cao F."/>
            <person name="Chen H."/>
            <person name="Feng R."/>
            <person name="Wang X."/>
            <person name="Ge Y."/>
            <person name="Yao L."/>
            <person name="Bing X."/>
            <person name="Yang X."/>
            <person name="Li J."/>
            <person name="Du B."/>
        </authorList>
    </citation>
    <scope>NUCLEOTIDE SEQUENCE [LARGE SCALE GENOMIC DNA]</scope>
    <source>
        <strain evidence="2 3">SC2</strain>
        <plasmid evidence="3">pSC2</plasmid>
    </source>
</reference>
<dbReference type="PATRIC" id="fig|886882.15.peg.5719"/>
<dbReference type="KEGG" id="ppm:PPSC2_27045"/>
<keyword evidence="1" id="KW-0812">Transmembrane</keyword>
<keyword evidence="2" id="KW-0614">Plasmid</keyword>
<proteinExistence type="predicted"/>
<evidence type="ECO:0000313" key="3">
    <source>
        <dbReference type="Proteomes" id="UP000006868"/>
    </source>
</evidence>
<sequence>MTLKFKAIFILTLFSMLLLGCYVYISSMYTAIDKIGYKLLDRSQLENVVTKSRIALAQQELHHLGYTGAVIEATTTPVHFKEPMQVHFQIMPNNMLERICFKILGLGNPRWYGFGLKYIHNTDKLE</sequence>
<accession>A0A0D5ZCT7</accession>
<name>A0A0D5ZCT7_PAEPS</name>
<keyword evidence="1" id="KW-0472">Membrane</keyword>
<gene>
    <name evidence="2" type="ORF">PPSC2_27045</name>
</gene>
<protein>
    <submittedName>
        <fullName evidence="2">Uncharacterized protein</fullName>
    </submittedName>
</protein>